<keyword evidence="6" id="KW-0564">Palmitate</keyword>
<sequence>MRYKLSIIILCLLMLTGCWSRRELNELLIVLGVGIDWEDGEYLISFQVVNPSEISAQKKRGDRPPSTLFQGRGKTMFEAARSLTAEAPRKVYMGHLQLYVISETLARRGIKDFMDNSFRDNELRMDFNIVIARGTKAENILKLYTPLEKLSSQSMQQSLQTSQKNWAPTAAITLDEVLNKLSNPGFELALTGIKIIGDPQVGESKQNVESFLPPSRFRYTGIAAFKGDQLVGWLNQQESKGYTDITDNLDSTSIEVACGENKYMGIEVTSSDAKLKTNVQNGLPEVNVQVRVEANIVDRPCSDVDLTDPATIRHLEQETRKIVQSNMEATVARAKQIKSDIIGFGNQIGKEHPDYWEQVKDDWNDVTFPRTKVQYEIQIFIRKTGTTGNSTMK</sequence>
<reference evidence="10 11" key="1">
    <citation type="submission" date="2019-12" db="EMBL/GenBank/DDBJ databases">
        <title>Paenibacillus sp. nov. sp. isolated from soil.</title>
        <authorList>
            <person name="Kim J."/>
            <person name="Jeong S.E."/>
            <person name="Jung H.S."/>
            <person name="Jeon C.O."/>
        </authorList>
    </citation>
    <scope>NUCLEOTIDE SEQUENCE [LARGE SCALE GENOMIC DNA]</scope>
    <source>
        <strain evidence="10 11">5J-6</strain>
    </source>
</reference>
<evidence type="ECO:0000256" key="2">
    <source>
        <dbReference type="ARBA" id="ARBA00007886"/>
    </source>
</evidence>
<dbReference type="PANTHER" id="PTHR35789">
    <property type="entry name" value="SPORE GERMINATION PROTEIN B3"/>
    <property type="match status" value="1"/>
</dbReference>
<dbReference type="PANTHER" id="PTHR35789:SF1">
    <property type="entry name" value="SPORE GERMINATION PROTEIN B3"/>
    <property type="match status" value="1"/>
</dbReference>
<dbReference type="PROSITE" id="PS51257">
    <property type="entry name" value="PROKAR_LIPOPROTEIN"/>
    <property type="match status" value="1"/>
</dbReference>
<proteinExistence type="inferred from homology"/>
<dbReference type="GO" id="GO:0016020">
    <property type="term" value="C:membrane"/>
    <property type="evidence" value="ECO:0007669"/>
    <property type="project" value="UniProtKB-SubCell"/>
</dbReference>
<dbReference type="Gene3D" id="6.20.190.10">
    <property type="entry name" value="Nutrient germinant receptor protein C, domain 1"/>
    <property type="match status" value="1"/>
</dbReference>
<evidence type="ECO:0000256" key="4">
    <source>
        <dbReference type="ARBA" id="ARBA00022729"/>
    </source>
</evidence>
<evidence type="ECO:0000256" key="1">
    <source>
        <dbReference type="ARBA" id="ARBA00004635"/>
    </source>
</evidence>
<evidence type="ECO:0000256" key="3">
    <source>
        <dbReference type="ARBA" id="ARBA00022544"/>
    </source>
</evidence>
<dbReference type="InterPro" id="IPR046953">
    <property type="entry name" value="Spore_GerAC-like_C"/>
</dbReference>
<evidence type="ECO:0000256" key="6">
    <source>
        <dbReference type="ARBA" id="ARBA00023139"/>
    </source>
</evidence>
<dbReference type="Proteomes" id="UP000481087">
    <property type="component" value="Unassembled WGS sequence"/>
</dbReference>
<keyword evidence="4" id="KW-0732">Signal</keyword>
<dbReference type="InterPro" id="IPR008844">
    <property type="entry name" value="Spore_GerAC-like"/>
</dbReference>
<evidence type="ECO:0000256" key="5">
    <source>
        <dbReference type="ARBA" id="ARBA00023136"/>
    </source>
</evidence>
<keyword evidence="7" id="KW-0449">Lipoprotein</keyword>
<evidence type="ECO:0000259" key="9">
    <source>
        <dbReference type="Pfam" id="PF25198"/>
    </source>
</evidence>
<keyword evidence="5" id="KW-0472">Membrane</keyword>
<evidence type="ECO:0000313" key="11">
    <source>
        <dbReference type="Proteomes" id="UP000481087"/>
    </source>
</evidence>
<dbReference type="AlphaFoldDB" id="A0A6L8V951"/>
<evidence type="ECO:0000259" key="8">
    <source>
        <dbReference type="Pfam" id="PF05504"/>
    </source>
</evidence>
<dbReference type="Gene3D" id="3.30.300.210">
    <property type="entry name" value="Nutrient germinant receptor protein C, domain 3"/>
    <property type="match status" value="1"/>
</dbReference>
<feature type="domain" description="Spore germination GerAC-like C-terminal" evidence="8">
    <location>
        <begin position="220"/>
        <end position="385"/>
    </location>
</feature>
<dbReference type="NCBIfam" id="TIGR02887">
    <property type="entry name" value="spore_ger_x_C"/>
    <property type="match status" value="1"/>
</dbReference>
<evidence type="ECO:0000256" key="7">
    <source>
        <dbReference type="ARBA" id="ARBA00023288"/>
    </source>
</evidence>
<dbReference type="EMBL" id="WTUZ01000040">
    <property type="protein sequence ID" value="MZQ86785.1"/>
    <property type="molecule type" value="Genomic_DNA"/>
</dbReference>
<dbReference type="GO" id="GO:0009847">
    <property type="term" value="P:spore germination"/>
    <property type="evidence" value="ECO:0007669"/>
    <property type="project" value="InterPro"/>
</dbReference>
<dbReference type="Pfam" id="PF25198">
    <property type="entry name" value="Spore_GerAC_N"/>
    <property type="match status" value="1"/>
</dbReference>
<keyword evidence="3" id="KW-0309">Germination</keyword>
<keyword evidence="11" id="KW-1185">Reference proteome</keyword>
<comment type="caution">
    <text evidence="10">The sequence shown here is derived from an EMBL/GenBank/DDBJ whole genome shotgun (WGS) entry which is preliminary data.</text>
</comment>
<dbReference type="RefSeq" id="WP_161411217.1">
    <property type="nucleotide sequence ID" value="NZ_WTUZ01000040.1"/>
</dbReference>
<comment type="similarity">
    <text evidence="2">Belongs to the GerABKC lipoprotein family.</text>
</comment>
<accession>A0A6L8V951</accession>
<gene>
    <name evidence="10" type="ORF">GQF01_32225</name>
</gene>
<dbReference type="InterPro" id="IPR038501">
    <property type="entry name" value="Spore_GerAC_C_sf"/>
</dbReference>
<name>A0A6L8V951_9BACL</name>
<organism evidence="10 11">
    <name type="scientific">Paenibacillus silvestris</name>
    <dbReference type="NCBI Taxonomy" id="2606219"/>
    <lineage>
        <taxon>Bacteria</taxon>
        <taxon>Bacillati</taxon>
        <taxon>Bacillota</taxon>
        <taxon>Bacilli</taxon>
        <taxon>Bacillales</taxon>
        <taxon>Paenibacillaceae</taxon>
        <taxon>Paenibacillus</taxon>
    </lineage>
</organism>
<feature type="domain" description="Spore germination protein N-terminal" evidence="9">
    <location>
        <begin position="21"/>
        <end position="194"/>
    </location>
</feature>
<dbReference type="Pfam" id="PF05504">
    <property type="entry name" value="Spore_GerAC"/>
    <property type="match status" value="1"/>
</dbReference>
<evidence type="ECO:0000313" key="10">
    <source>
        <dbReference type="EMBL" id="MZQ86785.1"/>
    </source>
</evidence>
<comment type="subcellular location">
    <subcellularLocation>
        <location evidence="1">Membrane</location>
        <topology evidence="1">Lipid-anchor</topology>
    </subcellularLocation>
</comment>
<dbReference type="InterPro" id="IPR057336">
    <property type="entry name" value="GerAC_N"/>
</dbReference>
<protein>
    <submittedName>
        <fullName evidence="10">Ger(X)C family spore germination protein</fullName>
    </submittedName>
</protein>